<dbReference type="InterPro" id="IPR058786">
    <property type="entry name" value="BSH_LcnD"/>
</dbReference>
<proteinExistence type="inferred from homology"/>
<reference evidence="13 17" key="3">
    <citation type="submission" date="2019-11" db="EMBL/GenBank/DDBJ databases">
        <title>Growth characteristics of pneumococcus vary with the chemical composition of the capsule and with environmental conditions.</title>
        <authorList>
            <person name="Tothpal A."/>
            <person name="Desobry K."/>
            <person name="Joshi S."/>
            <person name="Wyllie A.L."/>
            <person name="Weinberger D.M."/>
        </authorList>
    </citation>
    <scope>NUCLEOTIDE SEQUENCE [LARGE SCALE GENOMIC DNA]</scope>
    <source>
        <strain evidence="13">Pnumococcus22F</strain>
        <strain evidence="17">pnumococcus22F</strain>
    </source>
</reference>
<dbReference type="GO" id="GO:0005886">
    <property type="term" value="C:plasma membrane"/>
    <property type="evidence" value="ECO:0007669"/>
    <property type="project" value="UniProtKB-SubCell"/>
</dbReference>
<name>A0A064C431_STREE</name>
<organism evidence="12 15">
    <name type="scientific">Streptococcus pneumoniae</name>
    <dbReference type="NCBI Taxonomy" id="1313"/>
    <lineage>
        <taxon>Bacteria</taxon>
        <taxon>Bacillati</taxon>
        <taxon>Bacillota</taxon>
        <taxon>Bacilli</taxon>
        <taxon>Lactobacillales</taxon>
        <taxon>Streptococcaceae</taxon>
        <taxon>Streptococcus</taxon>
    </lineage>
</organism>
<dbReference type="RefSeq" id="WP_000801623.1">
    <property type="nucleotide sequence ID" value="NZ_AP028605.1"/>
</dbReference>
<comment type="subcellular location">
    <subcellularLocation>
        <location evidence="1">Cell membrane</location>
        <topology evidence="1">Single-pass membrane protein</topology>
    </subcellularLocation>
</comment>
<feature type="coiled-coil region" evidence="7">
    <location>
        <begin position="99"/>
        <end position="129"/>
    </location>
</feature>
<evidence type="ECO:0000313" key="12">
    <source>
        <dbReference type="EMBL" id="CKI87155.1"/>
    </source>
</evidence>
<dbReference type="Gene3D" id="2.40.30.170">
    <property type="match status" value="1"/>
</dbReference>
<evidence type="ECO:0000259" key="11">
    <source>
        <dbReference type="Pfam" id="PF25940"/>
    </source>
</evidence>
<evidence type="ECO:0000313" key="17">
    <source>
        <dbReference type="Proteomes" id="UP000474228"/>
    </source>
</evidence>
<dbReference type="InterPro" id="IPR005696">
    <property type="entry name" value="MesE/LcnD"/>
</dbReference>
<evidence type="ECO:0000256" key="8">
    <source>
        <dbReference type="SAM" id="Phobius"/>
    </source>
</evidence>
<evidence type="ECO:0000256" key="4">
    <source>
        <dbReference type="ARBA" id="ARBA00022692"/>
    </source>
</evidence>
<dbReference type="PANTHER" id="PTHR30386">
    <property type="entry name" value="MEMBRANE FUSION SUBUNIT OF EMRAB-TOLC MULTIDRUG EFFLUX PUMP"/>
    <property type="match status" value="1"/>
</dbReference>
<comment type="similarity">
    <text evidence="2">Belongs to the membrane fusion protein (MFP) (TC 8.A.1) family.</text>
</comment>
<evidence type="ECO:0000256" key="1">
    <source>
        <dbReference type="ARBA" id="ARBA00004162"/>
    </source>
</evidence>
<dbReference type="EMBL" id="CMWB01000003">
    <property type="protein sequence ID" value="CKI87155.1"/>
    <property type="molecule type" value="Genomic_DNA"/>
</dbReference>
<dbReference type="Pfam" id="PF25940">
    <property type="entry name" value="LcnD_C"/>
    <property type="match status" value="1"/>
</dbReference>
<keyword evidence="4 8" id="KW-0812">Transmembrane</keyword>
<accession>A0A064C431</accession>
<keyword evidence="5 8" id="KW-1133">Transmembrane helix</keyword>
<dbReference type="AlphaFoldDB" id="A0A064C431"/>
<dbReference type="Proteomes" id="UP000315060">
    <property type="component" value="Unassembled WGS sequence"/>
</dbReference>
<dbReference type="Proteomes" id="UP000474228">
    <property type="component" value="Unassembled WGS sequence"/>
</dbReference>
<keyword evidence="3" id="KW-0813">Transport</keyword>
<comment type="caution">
    <text evidence="12">The sequence shown here is derived from an EMBL/GenBank/DDBJ whole genome shotgun (WGS) entry which is preliminary data.</text>
</comment>
<evidence type="ECO:0000256" key="6">
    <source>
        <dbReference type="ARBA" id="ARBA00023136"/>
    </source>
</evidence>
<evidence type="ECO:0000256" key="5">
    <source>
        <dbReference type="ARBA" id="ARBA00022989"/>
    </source>
</evidence>
<reference evidence="14 16" key="2">
    <citation type="submission" date="2019-07" db="EMBL/GenBank/DDBJ databases">
        <authorList>
            <person name="Mohale T."/>
        </authorList>
    </citation>
    <scope>NUCLEOTIDE SEQUENCE [LARGE SCALE GENOMIC DNA]</scope>
    <source>
        <strain evidence="14 16">NTPn 59</strain>
    </source>
</reference>
<sequence>MKPEFLESAEFYNRRYHNFSSSVIVPMALLLVFLLGFATVAEKEMSLSTRATVEPSRILANIQSTSNNRILVNHLEENKLVKKGDLLVQYQEGAEGVQAESYASQLDMLKDQKKQLEYLQKSLQEGENHFPEEDKFGYQATFRDYISQAGSLRASTSQQNETIASQNAAASQTQSEIGNLISQTEAKIRDYQTAKSAIETGASLAGQNLAYSLYQSYKSQGEENPQTKVQAVAQVEAQISQLESSLATYRVQYAGSGTQQAYASGLSSQLESLKSQHLAKVGQELTLLAQKILEAESGKKVQGNLLDKGKITASEDGVLHLNPETSDSSMVAEGALLAQLYPSLEREGKAKLTAYLSSKDVARIKVGDSVRYTTTHDAGNQFFLDSTITSIDATATKTEKGNFFKIEAETNLTSEQAEKLRYGVEGRLQMITGKKSYLRYYLDQFLNKE</sequence>
<evidence type="ECO:0000256" key="7">
    <source>
        <dbReference type="SAM" id="Coils"/>
    </source>
</evidence>
<gene>
    <name evidence="12" type="primary">comB</name>
    <name evidence="14" type="ORF">AZJ28_02140</name>
    <name evidence="12" type="ORF">ERS096071_00217</name>
    <name evidence="13" type="ORF">GM539_03655</name>
</gene>
<dbReference type="InterPro" id="IPR050739">
    <property type="entry name" value="MFP"/>
</dbReference>
<protein>
    <submittedName>
        <fullName evidence="13">Bacteriocin secretion accessory protein</fullName>
    </submittedName>
    <submittedName>
        <fullName evidence="12">Competence factor transport protein ComB</fullName>
    </submittedName>
    <submittedName>
        <fullName evidence="14">HlyD family secretion protein</fullName>
    </submittedName>
</protein>
<feature type="transmembrane region" description="Helical" evidence="8">
    <location>
        <begin position="20"/>
        <end position="41"/>
    </location>
</feature>
<reference evidence="12 15" key="1">
    <citation type="submission" date="2015-03" db="EMBL/GenBank/DDBJ databases">
        <authorList>
            <consortium name="Pathogen Informatics"/>
            <person name="Murphy D."/>
        </authorList>
    </citation>
    <scope>NUCLEOTIDE SEQUENCE [LARGE SCALE GENOMIC DNA]</scope>
    <source>
        <strain evidence="12 15">0310</strain>
    </source>
</reference>
<feature type="domain" description="LcnD-like barrel-sandwich hybrid" evidence="10">
    <location>
        <begin position="58"/>
        <end position="342"/>
    </location>
</feature>
<evidence type="ECO:0000313" key="15">
    <source>
        <dbReference type="Proteomes" id="UP000045541"/>
    </source>
</evidence>
<evidence type="ECO:0000313" key="16">
    <source>
        <dbReference type="Proteomes" id="UP000315060"/>
    </source>
</evidence>
<dbReference type="InterPro" id="IPR058795">
    <property type="entry name" value="LcnD_C"/>
</dbReference>
<dbReference type="InterPro" id="IPR058794">
    <property type="entry name" value="HB_LcnD"/>
</dbReference>
<keyword evidence="6 8" id="KW-0472">Membrane</keyword>
<evidence type="ECO:0000313" key="13">
    <source>
        <dbReference type="EMBL" id="MTV62522.1"/>
    </source>
</evidence>
<keyword evidence="7" id="KW-0175">Coiled coil</keyword>
<evidence type="ECO:0000313" key="14">
    <source>
        <dbReference type="EMBL" id="TVX71845.1"/>
    </source>
</evidence>
<dbReference type="Proteomes" id="UP000045541">
    <property type="component" value="Unassembled WGS sequence"/>
</dbReference>
<dbReference type="Pfam" id="PF25887">
    <property type="entry name" value="HB_LcnD"/>
    <property type="match status" value="1"/>
</dbReference>
<dbReference type="EMBL" id="VMYC01000030">
    <property type="protein sequence ID" value="TVX71845.1"/>
    <property type="molecule type" value="Genomic_DNA"/>
</dbReference>
<dbReference type="EMBL" id="WNHJ01000009">
    <property type="protein sequence ID" value="MTV62522.1"/>
    <property type="molecule type" value="Genomic_DNA"/>
</dbReference>
<evidence type="ECO:0000259" key="9">
    <source>
        <dbReference type="Pfam" id="PF25887"/>
    </source>
</evidence>
<evidence type="ECO:0000256" key="3">
    <source>
        <dbReference type="ARBA" id="ARBA00022448"/>
    </source>
</evidence>
<dbReference type="Pfam" id="PF25935">
    <property type="entry name" value="BSH_LcnD"/>
    <property type="match status" value="1"/>
</dbReference>
<evidence type="ECO:0000259" key="10">
    <source>
        <dbReference type="Pfam" id="PF25935"/>
    </source>
</evidence>
<feature type="domain" description="LcnD-like long helical bundle" evidence="9">
    <location>
        <begin position="98"/>
        <end position="303"/>
    </location>
</feature>
<evidence type="ECO:0000256" key="2">
    <source>
        <dbReference type="ARBA" id="ARBA00009477"/>
    </source>
</evidence>
<dbReference type="NCBIfam" id="TIGR01000">
    <property type="entry name" value="bacteriocin_acc"/>
    <property type="match status" value="1"/>
</dbReference>
<feature type="domain" description="LcnD-like C-terminal" evidence="11">
    <location>
        <begin position="348"/>
        <end position="435"/>
    </location>
</feature>
<dbReference type="PANTHER" id="PTHR30386:SF26">
    <property type="entry name" value="TRANSPORT PROTEIN COMB"/>
    <property type="match status" value="1"/>
</dbReference>